<evidence type="ECO:0000256" key="18">
    <source>
        <dbReference type="SAM" id="Phobius"/>
    </source>
</evidence>
<evidence type="ECO:0000256" key="5">
    <source>
        <dbReference type="ARBA" id="ARBA00022692"/>
    </source>
</evidence>
<dbReference type="GO" id="GO:0004016">
    <property type="term" value="F:adenylate cyclase activity"/>
    <property type="evidence" value="ECO:0007669"/>
    <property type="project" value="UniProtKB-EC"/>
</dbReference>
<keyword evidence="13 17" id="KW-0456">Lyase</keyword>
<comment type="similarity">
    <text evidence="17">Belongs to the adenylyl cyclase class-4/guanylyl cyclase family.</text>
</comment>
<dbReference type="InterPro" id="IPR001054">
    <property type="entry name" value="A/G_cyclase"/>
</dbReference>
<reference evidence="21" key="2">
    <citation type="submission" date="2016-02" db="EMBL/GenBank/DDBJ databases">
        <title>Draft genome sequence of five rapidly growing Mycobacterium species.</title>
        <authorList>
            <person name="Katahira K."/>
            <person name="Gotou Y."/>
            <person name="Iida K."/>
            <person name="Ogura Y."/>
            <person name="Hayashi T."/>
        </authorList>
    </citation>
    <scope>NUCLEOTIDE SEQUENCE [LARGE SCALE GENOMIC DNA]</scope>
    <source>
        <strain evidence="21">JCM6368</strain>
    </source>
</reference>
<dbReference type="CDD" id="cd07302">
    <property type="entry name" value="CHD"/>
    <property type="match status" value="1"/>
</dbReference>
<comment type="subunit">
    <text evidence="16">Homodimer. Can also exist as monomer.</text>
</comment>
<evidence type="ECO:0000256" key="9">
    <source>
        <dbReference type="ARBA" id="ARBA00022842"/>
    </source>
</evidence>
<feature type="transmembrane region" description="Helical" evidence="18">
    <location>
        <begin position="38"/>
        <end position="61"/>
    </location>
</feature>
<evidence type="ECO:0000256" key="13">
    <source>
        <dbReference type="ARBA" id="ARBA00023239"/>
    </source>
</evidence>
<keyword evidence="10 18" id="KW-1133">Transmembrane helix</keyword>
<dbReference type="PANTHER" id="PTHR11920">
    <property type="entry name" value="GUANYLYL CYCLASE"/>
    <property type="match status" value="1"/>
</dbReference>
<feature type="transmembrane region" description="Helical" evidence="18">
    <location>
        <begin position="120"/>
        <end position="136"/>
    </location>
</feature>
<dbReference type="FunFam" id="3.30.70.1230:FF:000033">
    <property type="entry name" value="Adenylate cyclase"/>
    <property type="match status" value="1"/>
</dbReference>
<dbReference type="PROSITE" id="PS50125">
    <property type="entry name" value="GUANYLATE_CYCLASE_2"/>
    <property type="match status" value="1"/>
</dbReference>
<dbReference type="PROSITE" id="PS00452">
    <property type="entry name" value="GUANYLATE_CYCLASE_1"/>
    <property type="match status" value="1"/>
</dbReference>
<gene>
    <name evidence="20" type="ORF">RMCFA_3386</name>
</gene>
<evidence type="ECO:0000313" key="21">
    <source>
        <dbReference type="Proteomes" id="UP000069705"/>
    </source>
</evidence>
<dbReference type="InterPro" id="IPR018297">
    <property type="entry name" value="A/G_cyclase_CS"/>
</dbReference>
<dbReference type="GO" id="GO:0005886">
    <property type="term" value="C:plasma membrane"/>
    <property type="evidence" value="ECO:0007669"/>
    <property type="project" value="TreeGrafter"/>
</dbReference>
<dbReference type="Gene3D" id="3.30.70.1230">
    <property type="entry name" value="Nucleotide cyclase"/>
    <property type="match status" value="1"/>
</dbReference>
<keyword evidence="5 18" id="KW-0812">Transmembrane</keyword>
<dbReference type="AlphaFoldDB" id="A0A100WSI0"/>
<comment type="catalytic activity">
    <reaction evidence="1">
        <text>ATP = 3',5'-cyclic AMP + diphosphate</text>
        <dbReference type="Rhea" id="RHEA:15389"/>
        <dbReference type="ChEBI" id="CHEBI:30616"/>
        <dbReference type="ChEBI" id="CHEBI:33019"/>
        <dbReference type="ChEBI" id="CHEBI:58165"/>
        <dbReference type="EC" id="4.6.1.1"/>
    </reaction>
</comment>
<evidence type="ECO:0000256" key="12">
    <source>
        <dbReference type="ARBA" id="ARBA00023136"/>
    </source>
</evidence>
<evidence type="ECO:0000256" key="4">
    <source>
        <dbReference type="ARBA" id="ARBA00021420"/>
    </source>
</evidence>
<keyword evidence="6" id="KW-0479">Metal-binding</keyword>
<evidence type="ECO:0000256" key="3">
    <source>
        <dbReference type="ARBA" id="ARBA00012201"/>
    </source>
</evidence>
<dbReference type="Pfam" id="PF20967">
    <property type="entry name" value="MASE7"/>
    <property type="match status" value="1"/>
</dbReference>
<evidence type="ECO:0000313" key="20">
    <source>
        <dbReference type="EMBL" id="GAT03274.1"/>
    </source>
</evidence>
<proteinExistence type="inferred from homology"/>
<dbReference type="Proteomes" id="UP000069705">
    <property type="component" value="Unassembled WGS sequence"/>
</dbReference>
<dbReference type="GO" id="GO:0007168">
    <property type="term" value="P:receptor guanylyl cyclase signaling pathway"/>
    <property type="evidence" value="ECO:0007669"/>
    <property type="project" value="TreeGrafter"/>
</dbReference>
<evidence type="ECO:0000256" key="2">
    <source>
        <dbReference type="ARBA" id="ARBA00004370"/>
    </source>
</evidence>
<dbReference type="GO" id="GO:0005524">
    <property type="term" value="F:ATP binding"/>
    <property type="evidence" value="ECO:0007669"/>
    <property type="project" value="UniProtKB-KW"/>
</dbReference>
<dbReference type="EC" id="4.6.1.1" evidence="3"/>
<dbReference type="GO" id="GO:0001653">
    <property type="term" value="F:peptide receptor activity"/>
    <property type="evidence" value="ECO:0007669"/>
    <property type="project" value="TreeGrafter"/>
</dbReference>
<protein>
    <recommendedName>
        <fullName evidence="4">Adenylate cyclase</fullName>
        <ecNumber evidence="3">4.6.1.1</ecNumber>
    </recommendedName>
    <alternativeName>
        <fullName evidence="14">ATP pyrophosphate-lyase</fullName>
    </alternativeName>
    <alternativeName>
        <fullName evidence="15">Adenylyl cyclase</fullName>
    </alternativeName>
</protein>
<comment type="subcellular location">
    <subcellularLocation>
        <location evidence="2">Membrane</location>
    </subcellularLocation>
</comment>
<dbReference type="Pfam" id="PF00211">
    <property type="entry name" value="Guanylate_cyc"/>
    <property type="match status" value="1"/>
</dbReference>
<keyword evidence="7" id="KW-0547">Nucleotide-binding</keyword>
<name>A0A100WSI0_MYCFO</name>
<evidence type="ECO:0000256" key="7">
    <source>
        <dbReference type="ARBA" id="ARBA00022741"/>
    </source>
</evidence>
<feature type="transmembrane region" description="Helical" evidence="18">
    <location>
        <begin position="172"/>
        <end position="195"/>
    </location>
</feature>
<dbReference type="EMBL" id="BCSZ01000030">
    <property type="protein sequence ID" value="GAT03274.1"/>
    <property type="molecule type" value="Genomic_DNA"/>
</dbReference>
<feature type="transmembrane region" description="Helical" evidence="18">
    <location>
        <begin position="67"/>
        <end position="87"/>
    </location>
</feature>
<sequence>MSVVVSEFRRSVCIPEMALNNRVPARTRHYAESVSSRLRVLTIATCIAAAVSGGFGVFQLVLGGPMWRFGFVNLGSAALFLLVPLLYRFGELIAPLAFFLFAYVSVSTMCFAVGTGSGLQFYFVVAASLAVLVLGIERIVLAGTLTALAVAAAIALEILAPNDRGLGPAWALTAGFILSAVSAGVMVFATVWMSLREIARAEQAMEAEYQRSEQLLSNILPTTIAARLKDPSRTIIADKYDDASILFADIAGYTERASDVTPTDLVRFLDRLYTDLDALVDRHGLEKVKTSGDSYMVVAGVPKPRPDHIEALACLALDLADAVADLKDPRGREVPLRIGLAAGPVVAGVVGSRKFFYDVWGDAVNVASRMETTDVAGRIQVPQDVYDRISHAFVLEERGDVEIKGKGLMHTWYLVGRRDDETARARLENADPARTASGVPPAGV</sequence>
<dbReference type="SUPFAM" id="SSF55073">
    <property type="entry name" value="Nucleotide cyclase"/>
    <property type="match status" value="1"/>
</dbReference>
<evidence type="ECO:0000256" key="11">
    <source>
        <dbReference type="ARBA" id="ARBA00022998"/>
    </source>
</evidence>
<dbReference type="GO" id="GO:0004383">
    <property type="term" value="F:guanylate cyclase activity"/>
    <property type="evidence" value="ECO:0007669"/>
    <property type="project" value="TreeGrafter"/>
</dbReference>
<feature type="transmembrane region" description="Helical" evidence="18">
    <location>
        <begin position="94"/>
        <end position="114"/>
    </location>
</feature>
<evidence type="ECO:0000256" key="8">
    <source>
        <dbReference type="ARBA" id="ARBA00022840"/>
    </source>
</evidence>
<comment type="caution">
    <text evidence="20">The sequence shown here is derived from an EMBL/GenBank/DDBJ whole genome shotgun (WGS) entry which is preliminary data.</text>
</comment>
<dbReference type="InterPro" id="IPR029787">
    <property type="entry name" value="Nucleotide_cyclase"/>
</dbReference>
<dbReference type="GO" id="GO:0006171">
    <property type="term" value="P:cAMP biosynthetic process"/>
    <property type="evidence" value="ECO:0007669"/>
    <property type="project" value="UniProtKB-KW"/>
</dbReference>
<evidence type="ECO:0000256" key="6">
    <source>
        <dbReference type="ARBA" id="ARBA00022723"/>
    </source>
</evidence>
<dbReference type="InterPro" id="IPR048432">
    <property type="entry name" value="MASE7"/>
</dbReference>
<evidence type="ECO:0000259" key="19">
    <source>
        <dbReference type="PROSITE" id="PS50125"/>
    </source>
</evidence>
<evidence type="ECO:0000256" key="14">
    <source>
        <dbReference type="ARBA" id="ARBA00032597"/>
    </source>
</evidence>
<keyword evidence="11" id="KW-0115">cAMP biosynthesis</keyword>
<evidence type="ECO:0000256" key="10">
    <source>
        <dbReference type="ARBA" id="ARBA00022989"/>
    </source>
</evidence>
<feature type="transmembrane region" description="Helical" evidence="18">
    <location>
        <begin position="141"/>
        <end position="160"/>
    </location>
</feature>
<reference evidence="20 21" key="1">
    <citation type="journal article" date="2016" name="Genome Announc.">
        <title>Draft Genome Sequences of Five Rapidly Growing Mycobacterium Species, M. thermoresistibile, M. fortuitum subsp. acetamidolyticum, M. canariasense, M. brisbanense, and M. novocastrense.</title>
        <authorList>
            <person name="Katahira K."/>
            <person name="Ogura Y."/>
            <person name="Gotoh Y."/>
            <person name="Hayashi T."/>
        </authorList>
    </citation>
    <scope>NUCLEOTIDE SEQUENCE [LARGE SCALE GENOMIC DNA]</scope>
    <source>
        <strain evidence="20 21">JCM6368</strain>
    </source>
</reference>
<dbReference type="GO" id="GO:0035556">
    <property type="term" value="P:intracellular signal transduction"/>
    <property type="evidence" value="ECO:0007669"/>
    <property type="project" value="InterPro"/>
</dbReference>
<accession>A0A100WSI0</accession>
<organism evidence="20 21">
    <name type="scientific">Mycolicibacterium fortuitum subsp. acetamidolyticum</name>
    <dbReference type="NCBI Taxonomy" id="144550"/>
    <lineage>
        <taxon>Bacteria</taxon>
        <taxon>Bacillati</taxon>
        <taxon>Actinomycetota</taxon>
        <taxon>Actinomycetes</taxon>
        <taxon>Mycobacteriales</taxon>
        <taxon>Mycobacteriaceae</taxon>
        <taxon>Mycolicibacterium</taxon>
    </lineage>
</organism>
<dbReference type="SMART" id="SM00044">
    <property type="entry name" value="CYCc"/>
    <property type="match status" value="1"/>
</dbReference>
<dbReference type="GO" id="GO:0046872">
    <property type="term" value="F:metal ion binding"/>
    <property type="evidence" value="ECO:0007669"/>
    <property type="project" value="UniProtKB-KW"/>
</dbReference>
<evidence type="ECO:0000256" key="17">
    <source>
        <dbReference type="RuleBase" id="RU000405"/>
    </source>
</evidence>
<dbReference type="InterPro" id="IPR050401">
    <property type="entry name" value="Cyclic_nucleotide_synthase"/>
</dbReference>
<keyword evidence="12 18" id="KW-0472">Membrane</keyword>
<keyword evidence="9" id="KW-0460">Magnesium</keyword>
<dbReference type="PANTHER" id="PTHR11920:SF335">
    <property type="entry name" value="GUANYLATE CYCLASE"/>
    <property type="match status" value="1"/>
</dbReference>
<evidence type="ECO:0000256" key="16">
    <source>
        <dbReference type="ARBA" id="ARBA00064436"/>
    </source>
</evidence>
<feature type="domain" description="Guanylate cyclase" evidence="19">
    <location>
        <begin position="244"/>
        <end position="371"/>
    </location>
</feature>
<keyword evidence="8" id="KW-0067">ATP-binding</keyword>
<evidence type="ECO:0000256" key="1">
    <source>
        <dbReference type="ARBA" id="ARBA00001593"/>
    </source>
</evidence>
<evidence type="ECO:0000256" key="15">
    <source>
        <dbReference type="ARBA" id="ARBA00032637"/>
    </source>
</evidence>